<dbReference type="EMBL" id="VRMN01000001">
    <property type="protein sequence ID" value="KAA8498290.1"/>
    <property type="molecule type" value="Genomic_DNA"/>
</dbReference>
<dbReference type="GO" id="GO:0016020">
    <property type="term" value="C:membrane"/>
    <property type="evidence" value="ECO:0007669"/>
    <property type="project" value="InterPro"/>
</dbReference>
<dbReference type="GO" id="GO:0006044">
    <property type="term" value="P:N-acetylglucosamine metabolic process"/>
    <property type="evidence" value="ECO:0007669"/>
    <property type="project" value="TreeGrafter"/>
</dbReference>
<dbReference type="Proteomes" id="UP000324585">
    <property type="component" value="Unassembled WGS sequence"/>
</dbReference>
<name>A0A5J4Z4Y7_PORPP</name>
<evidence type="ECO:0000313" key="1">
    <source>
        <dbReference type="EMBL" id="KAA8498290.1"/>
    </source>
</evidence>
<evidence type="ECO:0000313" key="2">
    <source>
        <dbReference type="Proteomes" id="UP000324585"/>
    </source>
</evidence>
<dbReference type="PANTHER" id="PTHR12224:SF0">
    <property type="entry name" value="BETA-1,4-MANNOSYL-GLYCOPROTEIN 4-BETA-N-ACETYLGLUCOSAMINYLTRANSFERASE"/>
    <property type="match status" value="1"/>
</dbReference>
<dbReference type="InterPro" id="IPR006813">
    <property type="entry name" value="Glyco_trans_17"/>
</dbReference>
<comment type="caution">
    <text evidence="1">The sequence shown here is derived from an EMBL/GenBank/DDBJ whole genome shotgun (WGS) entry which is preliminary data.</text>
</comment>
<dbReference type="PANTHER" id="PTHR12224">
    <property type="entry name" value="BETA-1,4-MANNOSYL-GLYCOPROTEIN BETA-1,4-N-ACETYLGLUCOSAMINYL-TRANSFERASE"/>
    <property type="match status" value="1"/>
</dbReference>
<proteinExistence type="predicted"/>
<keyword evidence="2" id="KW-1185">Reference proteome</keyword>
<dbReference type="OMA" id="WHERSRM"/>
<dbReference type="OrthoDB" id="6474464at2759"/>
<accession>A0A5J4Z4Y7</accession>
<reference evidence="2" key="1">
    <citation type="journal article" date="2019" name="Nat. Commun.">
        <title>Expansion of phycobilisome linker gene families in mesophilic red algae.</title>
        <authorList>
            <person name="Lee J."/>
            <person name="Kim D."/>
            <person name="Bhattacharya D."/>
            <person name="Yoon H.S."/>
        </authorList>
    </citation>
    <scope>NUCLEOTIDE SEQUENCE [LARGE SCALE GENOMIC DNA]</scope>
    <source>
        <strain evidence="2">CCMP 1328</strain>
    </source>
</reference>
<dbReference type="Pfam" id="PF04724">
    <property type="entry name" value="Glyco_transf_17"/>
    <property type="match status" value="1"/>
</dbReference>
<dbReference type="AlphaFoldDB" id="A0A5J4Z4Y7"/>
<protein>
    <submittedName>
        <fullName evidence="1">Uncharacterized protein</fullName>
    </submittedName>
</protein>
<dbReference type="GO" id="GO:0003830">
    <property type="term" value="F:beta-1,4-mannosylglycoprotein 4-beta-N-acetylglucosaminyltransferase activity"/>
    <property type="evidence" value="ECO:0007669"/>
    <property type="project" value="InterPro"/>
</dbReference>
<sequence length="602" mass="67626">MRVLVATLFGLSLVLNVVLLGVFVKPSRVADLTSAEWPQSLLRAKWKEFEHPGSDLQEQVGLDLEEQPVLPVSVPPAVEEQLARGVSVQEVITLLHGPHGTPRRRPAIRRTYDSKAFVDLLHAHAHKWPHGALGDGETNVSQILDIVEPYVIAEPAEPLTTQSNPEKIPLECNSQRYQLVLTGEARSSPAFIVDFVPVGYNLDMLEIRLLETYEYVDVFVVYEGALTHRGVKKPFYLRDSIATNPERWARFADKMLYLFGSEADLKGMDAGRWEFEKAPRYLSIAKLKVSEHPLARKIVTAGNTSANMAFAIQNDEDEIVLGHALKHLKHCELRSYETVAILPIQFKLNFEWHERSRMQDGVDTILRRVVRKWTETGVTPSEAFASEYVDVTWDAGPLVQPLHDVMFRWNTLPRTDRSNVSHLFMGPGCGIHMSSVNEPVMQLMKAVTVIDAQRTSMYPWIFELARTGNLTVEHLVWSADIWHTSRGGKHISQVAAQVRELIAMSVPWAVRYNAPRYPFLLPHAVTGTKSARCILGADVPNSQRYVWHSGGPVDSASFPAELWADTSLAHAPVGSRRALDQYMTARKTRAPFRCAGELSVSR</sequence>
<organism evidence="1 2">
    <name type="scientific">Porphyridium purpureum</name>
    <name type="common">Red alga</name>
    <name type="synonym">Porphyridium cruentum</name>
    <dbReference type="NCBI Taxonomy" id="35688"/>
    <lineage>
        <taxon>Eukaryota</taxon>
        <taxon>Rhodophyta</taxon>
        <taxon>Bangiophyceae</taxon>
        <taxon>Porphyridiales</taxon>
        <taxon>Porphyridiaceae</taxon>
        <taxon>Porphyridium</taxon>
    </lineage>
</organism>
<gene>
    <name evidence="1" type="ORF">FVE85_5875</name>
</gene>